<dbReference type="SUPFAM" id="SSF52540">
    <property type="entry name" value="P-loop containing nucleoside triphosphate hydrolases"/>
    <property type="match status" value="1"/>
</dbReference>
<dbReference type="Pfam" id="PF13476">
    <property type="entry name" value="AAA_23"/>
    <property type="match status" value="1"/>
</dbReference>
<feature type="domain" description="Rad50/SbcC-type AAA" evidence="2">
    <location>
        <begin position="17"/>
        <end position="233"/>
    </location>
</feature>
<comment type="caution">
    <text evidence="3">The sequence shown here is derived from an EMBL/GenBank/DDBJ whole genome shotgun (WGS) entry which is preliminary data.</text>
</comment>
<dbReference type="RefSeq" id="WP_377359991.1">
    <property type="nucleotide sequence ID" value="NZ_JBHTCM010000016.1"/>
</dbReference>
<dbReference type="InterPro" id="IPR038729">
    <property type="entry name" value="Rad50/SbcC_AAA"/>
</dbReference>
<organism evidence="3 4">
    <name type="scientific">Rhodocista pekingensis</name>
    <dbReference type="NCBI Taxonomy" id="201185"/>
    <lineage>
        <taxon>Bacteria</taxon>
        <taxon>Pseudomonadati</taxon>
        <taxon>Pseudomonadota</taxon>
        <taxon>Alphaproteobacteria</taxon>
        <taxon>Rhodospirillales</taxon>
        <taxon>Azospirillaceae</taxon>
        <taxon>Rhodocista</taxon>
    </lineage>
</organism>
<evidence type="ECO:0000256" key="1">
    <source>
        <dbReference type="SAM" id="Coils"/>
    </source>
</evidence>
<protein>
    <submittedName>
        <fullName evidence="3">AAA family ATPase</fullName>
    </submittedName>
</protein>
<dbReference type="Gene3D" id="3.40.50.300">
    <property type="entry name" value="P-loop containing nucleotide triphosphate hydrolases"/>
    <property type="match status" value="2"/>
</dbReference>
<gene>
    <name evidence="3" type="ORF">ACFQPS_14775</name>
</gene>
<evidence type="ECO:0000313" key="4">
    <source>
        <dbReference type="Proteomes" id="UP001596456"/>
    </source>
</evidence>
<proteinExistence type="predicted"/>
<dbReference type="PANTHER" id="PTHR32114">
    <property type="entry name" value="ABC TRANSPORTER ABCH.3"/>
    <property type="match status" value="1"/>
</dbReference>
<dbReference type="PANTHER" id="PTHR32114:SF2">
    <property type="entry name" value="ABC TRANSPORTER ABCH.3"/>
    <property type="match status" value="1"/>
</dbReference>
<keyword evidence="4" id="KW-1185">Reference proteome</keyword>
<name>A0ABW2KZT7_9PROT</name>
<evidence type="ECO:0000259" key="2">
    <source>
        <dbReference type="Pfam" id="PF13476"/>
    </source>
</evidence>
<feature type="coiled-coil region" evidence="1">
    <location>
        <begin position="378"/>
        <end position="433"/>
    </location>
</feature>
<dbReference type="EMBL" id="JBHTCM010000016">
    <property type="protein sequence ID" value="MFC7334431.1"/>
    <property type="molecule type" value="Genomic_DNA"/>
</dbReference>
<evidence type="ECO:0000313" key="3">
    <source>
        <dbReference type="EMBL" id="MFC7334431.1"/>
    </source>
</evidence>
<sequence length="668" mass="74644">MINFPVIQSITFQGYLLYPCSMQSPFHIPFLPGPSLIAGVNGSGKSTLIGAALRLLTGPYDLPSSTTESELGQVRHKPVALSRYDRQTFARRVADGAVDAVATIEIILGDKHLSIKRTLSDLSLLSVLVDGEEILFSRRSDEHEDATYHRVICENVGIGSFFDFLIILQYITFMLEDRRALVWDSTVQRQIYRILLLSKERAGTFASVQQELISADSALRNAQSLISRQQKNKAKATRRAGLVPKAEAEMRVKSAQVSALRERLESLAAVRVEADAERRRGRLDKLKAIEVRDSYARELERLKLNAVSHWLSPDKDTARYIIGQLLSEDLCLVCGTHPAPVKETVEKRIKDAACPFCGTVHAIEQNIVHTAEVDAARIQQLEGNITLANAQIEEAQERLFDAQERLISADDAYRDVESEVFDLEKQIIALLKEIPSERSAIRSVDSEVATLERIVETERDRRTKTEKQFRDLVTEMAGRVASAQKTVNDSFVHYTSLFLKEEARLVYQTVEVRVGQGGSLFAFPMLKLDMSSGAKAGTSIRNHPNEVSQSQAEFVDLAFRMALMTTLASDQCGTLVVDAPEASLDFLFAERAGTQLSSFSYAGPRNRVIATSYLPSKHFVSSFLVRVKEVDERKKRVVDLIRYAAENAALRANKPQYEQFLDELISGE</sequence>
<accession>A0ABW2KZT7</accession>
<dbReference type="InterPro" id="IPR027417">
    <property type="entry name" value="P-loop_NTPase"/>
</dbReference>
<keyword evidence="1" id="KW-0175">Coiled coil</keyword>
<reference evidence="4" key="1">
    <citation type="journal article" date="2019" name="Int. J. Syst. Evol. Microbiol.">
        <title>The Global Catalogue of Microorganisms (GCM) 10K type strain sequencing project: providing services to taxonomists for standard genome sequencing and annotation.</title>
        <authorList>
            <consortium name="The Broad Institute Genomics Platform"/>
            <consortium name="The Broad Institute Genome Sequencing Center for Infectious Disease"/>
            <person name="Wu L."/>
            <person name="Ma J."/>
        </authorList>
    </citation>
    <scope>NUCLEOTIDE SEQUENCE [LARGE SCALE GENOMIC DNA]</scope>
    <source>
        <strain evidence="4">CGMCC 1.16275</strain>
    </source>
</reference>
<dbReference type="Proteomes" id="UP001596456">
    <property type="component" value="Unassembled WGS sequence"/>
</dbReference>
<feature type="coiled-coil region" evidence="1">
    <location>
        <begin position="219"/>
        <end position="277"/>
    </location>
</feature>